<proteinExistence type="predicted"/>
<feature type="compositionally biased region" description="Basic residues" evidence="1">
    <location>
        <begin position="62"/>
        <end position="79"/>
    </location>
</feature>
<dbReference type="AlphaFoldDB" id="A0A6J4IDS2"/>
<feature type="compositionally biased region" description="Basic residues" evidence="1">
    <location>
        <begin position="87"/>
        <end position="110"/>
    </location>
</feature>
<feature type="compositionally biased region" description="Basic and acidic residues" evidence="1">
    <location>
        <begin position="49"/>
        <end position="61"/>
    </location>
</feature>
<reference evidence="2" key="1">
    <citation type="submission" date="2020-02" db="EMBL/GenBank/DDBJ databases">
        <authorList>
            <person name="Meier V. D."/>
        </authorList>
    </citation>
    <scope>NUCLEOTIDE SEQUENCE</scope>
    <source>
        <strain evidence="2">AVDCRST_MAG83</strain>
    </source>
</reference>
<feature type="compositionally biased region" description="Basic residues" evidence="1">
    <location>
        <begin position="1"/>
        <end position="11"/>
    </location>
</feature>
<organism evidence="2">
    <name type="scientific">uncultured Arthrobacter sp</name>
    <dbReference type="NCBI Taxonomy" id="114050"/>
    <lineage>
        <taxon>Bacteria</taxon>
        <taxon>Bacillati</taxon>
        <taxon>Actinomycetota</taxon>
        <taxon>Actinomycetes</taxon>
        <taxon>Micrococcales</taxon>
        <taxon>Micrococcaceae</taxon>
        <taxon>Arthrobacter</taxon>
        <taxon>environmental samples</taxon>
    </lineage>
</organism>
<name>A0A6J4IDS2_9MICC</name>
<dbReference type="EMBL" id="CADCTE010000119">
    <property type="protein sequence ID" value="CAA9249100.1"/>
    <property type="molecule type" value="Genomic_DNA"/>
</dbReference>
<feature type="compositionally biased region" description="Low complexity" evidence="1">
    <location>
        <begin position="266"/>
        <end position="275"/>
    </location>
</feature>
<sequence>DPTLPGRHRSQSRGAARGPRPCRRAEEGPLLARPAGGRGARAPHGGRHLRQDLHPDPDLLRGRHRRPRRLAADHRRRGIPARAQGVNHRHREGPRTHDRGRRVAHLRAGRARGDGRGVLGAGHQRPFRRLPPLPAARGSHDDPRAQGRTLRTHPGLPRRRRQQHGQLLPARRGHRRHARADRRPRRPPARRRRRRRRPGAGRGDRWLGAHHHGPGRGPPGRRRRRHRHMGLHGPGGGEGRPARAVPPLRRGRGRDGPGPARRRRPALPAGLPRLRNLGRRDRRPPVGGVGRSREPAARAEGASGLAAAHPCGGRRAGM</sequence>
<accession>A0A6J4IDS2</accession>
<feature type="compositionally biased region" description="Basic residues" evidence="1">
    <location>
        <begin position="208"/>
        <end position="230"/>
    </location>
</feature>
<feature type="compositionally biased region" description="Low complexity" evidence="1">
    <location>
        <begin position="28"/>
        <end position="43"/>
    </location>
</feature>
<feature type="non-terminal residue" evidence="2">
    <location>
        <position position="318"/>
    </location>
</feature>
<feature type="region of interest" description="Disordered" evidence="1">
    <location>
        <begin position="1"/>
        <end position="318"/>
    </location>
</feature>
<feature type="compositionally biased region" description="Basic residues" evidence="1">
    <location>
        <begin position="171"/>
        <end position="199"/>
    </location>
</feature>
<feature type="compositionally biased region" description="Low complexity" evidence="1">
    <location>
        <begin position="298"/>
        <end position="308"/>
    </location>
</feature>
<evidence type="ECO:0000313" key="2">
    <source>
        <dbReference type="EMBL" id="CAA9249100.1"/>
    </source>
</evidence>
<gene>
    <name evidence="2" type="ORF">AVDCRST_MAG83-2070</name>
</gene>
<protein>
    <submittedName>
        <fullName evidence="2">Ornithine carbamoyltransferase</fullName>
        <ecNumber evidence="2">2.1.3.3</ecNumber>
    </submittedName>
</protein>
<evidence type="ECO:0000256" key="1">
    <source>
        <dbReference type="SAM" id="MobiDB-lite"/>
    </source>
</evidence>
<keyword evidence="2" id="KW-0808">Transferase</keyword>
<feature type="non-terminal residue" evidence="2">
    <location>
        <position position="1"/>
    </location>
</feature>
<dbReference type="GO" id="GO:0004585">
    <property type="term" value="F:ornithine carbamoyltransferase activity"/>
    <property type="evidence" value="ECO:0007669"/>
    <property type="project" value="UniProtKB-EC"/>
</dbReference>
<dbReference type="EC" id="2.1.3.3" evidence="2"/>